<dbReference type="Proteomes" id="UP000326570">
    <property type="component" value="Unassembled WGS sequence"/>
</dbReference>
<dbReference type="EMBL" id="VTWT01000006">
    <property type="protein sequence ID" value="KAA9332689.1"/>
    <property type="molecule type" value="Genomic_DNA"/>
</dbReference>
<keyword evidence="2" id="KW-1185">Reference proteome</keyword>
<gene>
    <name evidence="1" type="ORF">F0P94_11820</name>
</gene>
<evidence type="ECO:0000313" key="2">
    <source>
        <dbReference type="Proteomes" id="UP000326570"/>
    </source>
</evidence>
<proteinExistence type="predicted"/>
<dbReference type="AlphaFoldDB" id="A0A5N1IW71"/>
<name>A0A5N1IW71_9BACT</name>
<organism evidence="1 2">
    <name type="scientific">Adhaeribacter soli</name>
    <dbReference type="NCBI Taxonomy" id="2607655"/>
    <lineage>
        <taxon>Bacteria</taxon>
        <taxon>Pseudomonadati</taxon>
        <taxon>Bacteroidota</taxon>
        <taxon>Cytophagia</taxon>
        <taxon>Cytophagales</taxon>
        <taxon>Hymenobacteraceae</taxon>
        <taxon>Adhaeribacter</taxon>
    </lineage>
</organism>
<evidence type="ECO:0008006" key="3">
    <source>
        <dbReference type="Google" id="ProtNLM"/>
    </source>
</evidence>
<sequence>MPINVIDLLETTECGPEAYNENGEKQEVFLNQGSIDGACGPYSILMALLSIGLVNRDEVTSFNTDGRTRLGKFLKNIGNDYNTLFRDGTHLHDLEKIVKASYGGQLSIEFEDSKNKKIINFTLEHLKQNHPTIIGLNYSGGGHWMLAVGFESDAKGQINRLLLLDPSGNKPVVSSWNTIIDLNITKAGIYPYKWWTADYHIQFDQAIALWNKKVK</sequence>
<comment type="caution">
    <text evidence="1">The sequence shown here is derived from an EMBL/GenBank/DDBJ whole genome shotgun (WGS) entry which is preliminary data.</text>
</comment>
<evidence type="ECO:0000313" key="1">
    <source>
        <dbReference type="EMBL" id="KAA9332689.1"/>
    </source>
</evidence>
<reference evidence="1 2" key="1">
    <citation type="submission" date="2019-09" db="EMBL/GenBank/DDBJ databases">
        <title>Genome sequence of Adhaeribacter sp. M2.</title>
        <authorList>
            <person name="Srinivasan S."/>
        </authorList>
    </citation>
    <scope>NUCLEOTIDE SEQUENCE [LARGE SCALE GENOMIC DNA]</scope>
    <source>
        <strain evidence="1 2">M2</strain>
    </source>
</reference>
<protein>
    <recommendedName>
        <fullName evidence="3">Peptidase C39-like domain-containing protein</fullName>
    </recommendedName>
</protein>
<dbReference type="RefSeq" id="WP_150904102.1">
    <property type="nucleotide sequence ID" value="NZ_VTWT01000006.1"/>
</dbReference>
<accession>A0A5N1IW71</accession>